<sequence>MSDKGAQAGVNSPASKRWLLIVPWLFVVLWSTGFIGARYGLPYSEPFTFLSWRMAFNILVFILLLMIFRIRLPGELSLWKQQAIAGCLIHGAYLGGVFSAIETGAPAGLTALMVSLQPILTGLVMTMAYGSSPDNRQWAGLIAGISGVALVLTGGQADLLGGGLLRWSEMTWILIALVGITIGTLYQKHYCKPQPVLTASLIQYIASLPLMLFMALVLGESGVVEWHPELIAALVWSVLILSVGAVLLLMQMIQMGEATRTASYFYLVPPFTALEAWWLFDERLTPVALAGMSLTVFGVYWVNKTKSP</sequence>
<comment type="similarity">
    <text evidence="2">Belongs to the EamA transporter family.</text>
</comment>
<dbReference type="SUPFAM" id="SSF103481">
    <property type="entry name" value="Multidrug resistance efflux transporter EmrE"/>
    <property type="match status" value="2"/>
</dbReference>
<organism evidence="8 9">
    <name type="scientific">Oceanospirillum sediminis</name>
    <dbReference type="NCBI Taxonomy" id="2760088"/>
    <lineage>
        <taxon>Bacteria</taxon>
        <taxon>Pseudomonadati</taxon>
        <taxon>Pseudomonadota</taxon>
        <taxon>Gammaproteobacteria</taxon>
        <taxon>Oceanospirillales</taxon>
        <taxon>Oceanospirillaceae</taxon>
        <taxon>Oceanospirillum</taxon>
    </lineage>
</organism>
<dbReference type="GO" id="GO:0016020">
    <property type="term" value="C:membrane"/>
    <property type="evidence" value="ECO:0007669"/>
    <property type="project" value="UniProtKB-SubCell"/>
</dbReference>
<feature type="transmembrane region" description="Helical" evidence="6">
    <location>
        <begin position="262"/>
        <end position="280"/>
    </location>
</feature>
<dbReference type="Proteomes" id="UP000565262">
    <property type="component" value="Unassembled WGS sequence"/>
</dbReference>
<feature type="transmembrane region" description="Helical" evidence="6">
    <location>
        <begin position="169"/>
        <end position="186"/>
    </location>
</feature>
<feature type="transmembrane region" description="Helical" evidence="6">
    <location>
        <begin position="286"/>
        <end position="303"/>
    </location>
</feature>
<feature type="domain" description="EamA" evidence="7">
    <location>
        <begin position="25"/>
        <end position="152"/>
    </location>
</feature>
<protein>
    <submittedName>
        <fullName evidence="8">DMT family transporter</fullName>
    </submittedName>
</protein>
<evidence type="ECO:0000256" key="4">
    <source>
        <dbReference type="ARBA" id="ARBA00022989"/>
    </source>
</evidence>
<gene>
    <name evidence="8" type="ORF">H4O21_12580</name>
</gene>
<feature type="transmembrane region" description="Helical" evidence="6">
    <location>
        <begin position="198"/>
        <end position="218"/>
    </location>
</feature>
<dbReference type="Pfam" id="PF00892">
    <property type="entry name" value="EamA"/>
    <property type="match status" value="2"/>
</dbReference>
<reference evidence="8 9" key="1">
    <citation type="submission" date="2020-08" db="EMBL/GenBank/DDBJ databases">
        <title>Oceanospirillum sp. nov. isolated from marine sediment.</title>
        <authorList>
            <person name="Ji X."/>
        </authorList>
    </citation>
    <scope>NUCLEOTIDE SEQUENCE [LARGE SCALE GENOMIC DNA]</scope>
    <source>
        <strain evidence="8 9">D5</strain>
    </source>
</reference>
<comment type="subcellular location">
    <subcellularLocation>
        <location evidence="1">Membrane</location>
        <topology evidence="1">Multi-pass membrane protein</topology>
    </subcellularLocation>
</comment>
<feature type="transmembrane region" description="Helical" evidence="6">
    <location>
        <begin position="82"/>
        <end position="101"/>
    </location>
</feature>
<keyword evidence="3 6" id="KW-0812">Transmembrane</keyword>
<evidence type="ECO:0000256" key="3">
    <source>
        <dbReference type="ARBA" id="ARBA00022692"/>
    </source>
</evidence>
<evidence type="ECO:0000256" key="6">
    <source>
        <dbReference type="SAM" id="Phobius"/>
    </source>
</evidence>
<evidence type="ECO:0000256" key="5">
    <source>
        <dbReference type="ARBA" id="ARBA00023136"/>
    </source>
</evidence>
<feature type="domain" description="EamA" evidence="7">
    <location>
        <begin position="169"/>
        <end position="303"/>
    </location>
</feature>
<dbReference type="AlphaFoldDB" id="A0A839IPL0"/>
<feature type="transmembrane region" description="Helical" evidence="6">
    <location>
        <begin position="230"/>
        <end position="250"/>
    </location>
</feature>
<evidence type="ECO:0000259" key="7">
    <source>
        <dbReference type="Pfam" id="PF00892"/>
    </source>
</evidence>
<evidence type="ECO:0000256" key="1">
    <source>
        <dbReference type="ARBA" id="ARBA00004141"/>
    </source>
</evidence>
<dbReference type="InterPro" id="IPR050638">
    <property type="entry name" value="AA-Vitamin_Transporters"/>
</dbReference>
<keyword evidence="9" id="KW-1185">Reference proteome</keyword>
<evidence type="ECO:0000313" key="9">
    <source>
        <dbReference type="Proteomes" id="UP000565262"/>
    </source>
</evidence>
<keyword evidence="4 6" id="KW-1133">Transmembrane helix</keyword>
<feature type="transmembrane region" description="Helical" evidence="6">
    <location>
        <begin position="18"/>
        <end position="37"/>
    </location>
</feature>
<keyword evidence="5 6" id="KW-0472">Membrane</keyword>
<feature type="transmembrane region" description="Helical" evidence="6">
    <location>
        <begin position="49"/>
        <end position="70"/>
    </location>
</feature>
<accession>A0A839IPL0</accession>
<comment type="caution">
    <text evidence="8">The sequence shown here is derived from an EMBL/GenBank/DDBJ whole genome shotgun (WGS) entry which is preliminary data.</text>
</comment>
<proteinExistence type="inferred from homology"/>
<dbReference type="InterPro" id="IPR037185">
    <property type="entry name" value="EmrE-like"/>
</dbReference>
<evidence type="ECO:0000313" key="8">
    <source>
        <dbReference type="EMBL" id="MBB1487443.1"/>
    </source>
</evidence>
<dbReference type="PANTHER" id="PTHR32322">
    <property type="entry name" value="INNER MEMBRANE TRANSPORTER"/>
    <property type="match status" value="1"/>
</dbReference>
<name>A0A839IPL0_9GAMM</name>
<feature type="transmembrane region" description="Helical" evidence="6">
    <location>
        <begin position="107"/>
        <end position="126"/>
    </location>
</feature>
<evidence type="ECO:0000256" key="2">
    <source>
        <dbReference type="ARBA" id="ARBA00007362"/>
    </source>
</evidence>
<feature type="transmembrane region" description="Helical" evidence="6">
    <location>
        <begin position="138"/>
        <end position="157"/>
    </location>
</feature>
<dbReference type="InterPro" id="IPR000620">
    <property type="entry name" value="EamA_dom"/>
</dbReference>
<dbReference type="EMBL" id="JACJFM010000015">
    <property type="protein sequence ID" value="MBB1487443.1"/>
    <property type="molecule type" value="Genomic_DNA"/>
</dbReference>
<dbReference type="RefSeq" id="WP_182809224.1">
    <property type="nucleotide sequence ID" value="NZ_JACJFM010000015.1"/>
</dbReference>
<dbReference type="PANTHER" id="PTHR32322:SF2">
    <property type="entry name" value="EAMA DOMAIN-CONTAINING PROTEIN"/>
    <property type="match status" value="1"/>
</dbReference>